<keyword evidence="1" id="KW-0472">Membrane</keyword>
<name>A0AAV2H1P2_LYMST</name>
<comment type="caution">
    <text evidence="2">The sequence shown here is derived from an EMBL/GenBank/DDBJ whole genome shotgun (WGS) entry which is preliminary data.</text>
</comment>
<dbReference type="AlphaFoldDB" id="A0AAV2H1P2"/>
<reference evidence="2 3" key="1">
    <citation type="submission" date="2024-04" db="EMBL/GenBank/DDBJ databases">
        <authorList>
            <consortium name="Genoscope - CEA"/>
            <person name="William W."/>
        </authorList>
    </citation>
    <scope>NUCLEOTIDE SEQUENCE [LARGE SCALE GENOMIC DNA]</scope>
</reference>
<protein>
    <recommendedName>
        <fullName evidence="4">CUB domain-containing protein</fullName>
    </recommendedName>
</protein>
<gene>
    <name evidence="2" type="ORF">GSLYS_00001603001</name>
</gene>
<dbReference type="Proteomes" id="UP001497497">
    <property type="component" value="Unassembled WGS sequence"/>
</dbReference>
<evidence type="ECO:0008006" key="4">
    <source>
        <dbReference type="Google" id="ProtNLM"/>
    </source>
</evidence>
<keyword evidence="1" id="KW-1133">Transmembrane helix</keyword>
<accession>A0AAV2H1P2</accession>
<sequence>MTYNMSCNTYHVFHCTAEQENHWSGKTISIYKHCPTQLKEKTKHSTFQLDSMINKTLLIKLHVYGYPKPTRYSLIKNGNLLIKFDNVTAGNALDSIYMIAYQDEGSPYGRVNLRFNFLDEKTSGYYVFSVDNGIVPQLNYSFSVHTGILTSTLQPNVVALVVGIGAAAAFLLFIFVICYFRKKVSCYQTNLQSKSSSDSYEGIVYEEIDLNYESHGNLQAGNDNQITIDSQKMQVEVIIL</sequence>
<evidence type="ECO:0000256" key="1">
    <source>
        <dbReference type="SAM" id="Phobius"/>
    </source>
</evidence>
<dbReference type="EMBL" id="CAXITT010000017">
    <property type="protein sequence ID" value="CAL1527426.1"/>
    <property type="molecule type" value="Genomic_DNA"/>
</dbReference>
<keyword evidence="1" id="KW-0812">Transmembrane</keyword>
<organism evidence="2 3">
    <name type="scientific">Lymnaea stagnalis</name>
    <name type="common">Great pond snail</name>
    <name type="synonym">Helix stagnalis</name>
    <dbReference type="NCBI Taxonomy" id="6523"/>
    <lineage>
        <taxon>Eukaryota</taxon>
        <taxon>Metazoa</taxon>
        <taxon>Spiralia</taxon>
        <taxon>Lophotrochozoa</taxon>
        <taxon>Mollusca</taxon>
        <taxon>Gastropoda</taxon>
        <taxon>Heterobranchia</taxon>
        <taxon>Euthyneura</taxon>
        <taxon>Panpulmonata</taxon>
        <taxon>Hygrophila</taxon>
        <taxon>Lymnaeoidea</taxon>
        <taxon>Lymnaeidae</taxon>
        <taxon>Lymnaea</taxon>
    </lineage>
</organism>
<proteinExistence type="predicted"/>
<evidence type="ECO:0000313" key="2">
    <source>
        <dbReference type="EMBL" id="CAL1527426.1"/>
    </source>
</evidence>
<keyword evidence="3" id="KW-1185">Reference proteome</keyword>
<feature type="transmembrane region" description="Helical" evidence="1">
    <location>
        <begin position="157"/>
        <end position="180"/>
    </location>
</feature>
<evidence type="ECO:0000313" key="3">
    <source>
        <dbReference type="Proteomes" id="UP001497497"/>
    </source>
</evidence>